<dbReference type="InterPro" id="IPR006145">
    <property type="entry name" value="PsdUridine_synth_RsuA/RluA"/>
</dbReference>
<dbReference type="PROSITE" id="PS01129">
    <property type="entry name" value="PSI_RLU"/>
    <property type="match status" value="1"/>
</dbReference>
<dbReference type="GO" id="GO:0003723">
    <property type="term" value="F:RNA binding"/>
    <property type="evidence" value="ECO:0007669"/>
    <property type="project" value="InterPro"/>
</dbReference>
<feature type="active site" evidence="3">
    <location>
        <position position="131"/>
    </location>
</feature>
<dbReference type="PANTHER" id="PTHR21600:SF35">
    <property type="entry name" value="PSEUDOURIDINE SYNTHASE"/>
    <property type="match status" value="1"/>
</dbReference>
<dbReference type="SUPFAM" id="SSF55120">
    <property type="entry name" value="Pseudouridine synthase"/>
    <property type="match status" value="1"/>
</dbReference>
<dbReference type="InterPro" id="IPR020103">
    <property type="entry name" value="PsdUridine_synth_cat_dom_sf"/>
</dbReference>
<dbReference type="NCBIfam" id="TIGR00005">
    <property type="entry name" value="rluA_subfam"/>
    <property type="match status" value="1"/>
</dbReference>
<feature type="domain" description="Pseudouridine synthase RsuA/RluA-like" evidence="5">
    <location>
        <begin position="85"/>
        <end position="233"/>
    </location>
</feature>
<evidence type="ECO:0000256" key="2">
    <source>
        <dbReference type="ARBA" id="ARBA00010876"/>
    </source>
</evidence>
<gene>
    <name evidence="6" type="ORF">K8V65_06330</name>
</gene>
<dbReference type="PANTHER" id="PTHR21600">
    <property type="entry name" value="MITOCHONDRIAL RNA PSEUDOURIDINE SYNTHASE"/>
    <property type="match status" value="1"/>
</dbReference>
<dbReference type="Gene3D" id="3.30.2350.10">
    <property type="entry name" value="Pseudouridine synthase"/>
    <property type="match status" value="1"/>
</dbReference>
<evidence type="ECO:0000259" key="5">
    <source>
        <dbReference type="Pfam" id="PF00849"/>
    </source>
</evidence>
<dbReference type="RefSeq" id="WP_289548392.1">
    <property type="nucleotide sequence ID" value="NZ_CAKMHU010000013.1"/>
</dbReference>
<comment type="similarity">
    <text evidence="2 4">Belongs to the pseudouridine synthase RluA family.</text>
</comment>
<name>A0A921L7V7_9FIRM</name>
<dbReference type="AlphaFoldDB" id="A0A921L7V7"/>
<evidence type="ECO:0000313" key="7">
    <source>
        <dbReference type="Proteomes" id="UP000780768"/>
    </source>
</evidence>
<reference evidence="6" key="2">
    <citation type="submission" date="2021-09" db="EMBL/GenBank/DDBJ databases">
        <authorList>
            <person name="Gilroy R."/>
        </authorList>
    </citation>
    <scope>NUCLEOTIDE SEQUENCE</scope>
    <source>
        <strain evidence="6">7318</strain>
    </source>
</reference>
<dbReference type="CDD" id="cd02869">
    <property type="entry name" value="PseudoU_synth_RluA_like"/>
    <property type="match status" value="1"/>
</dbReference>
<dbReference type="Proteomes" id="UP000780768">
    <property type="component" value="Unassembled WGS sequence"/>
</dbReference>
<dbReference type="InterPro" id="IPR006225">
    <property type="entry name" value="PsdUridine_synth_RluC/D"/>
</dbReference>
<keyword evidence="4" id="KW-0413">Isomerase</keyword>
<accession>A0A921L7V7</accession>
<dbReference type="InterPro" id="IPR006224">
    <property type="entry name" value="PsdUridine_synth_RluA-like_CS"/>
</dbReference>
<dbReference type="EMBL" id="DYVR01000174">
    <property type="protein sequence ID" value="HJF85259.1"/>
    <property type="molecule type" value="Genomic_DNA"/>
</dbReference>
<dbReference type="GO" id="GO:0009982">
    <property type="term" value="F:pseudouridine synthase activity"/>
    <property type="evidence" value="ECO:0007669"/>
    <property type="project" value="InterPro"/>
</dbReference>
<sequence length="286" mass="32472">MPKYIVKANVKEQTAKDYLKRHENISSSLWKKIKRQNEFFLNGQKTAPTRAVVKPGDIIEYRITEQSKVIPADLPLTICYEDEYMLIAAKPAGMLTHPLTFEAENTLANAVMHHFQKTGQQIGCHPLYRLDRNTSGLVVFAKLPQLQHLFGGNHQQLKRYYLAIVHGSISPPDGTVDAPIGRAADSIILHQVSLDGKRAITYYRTLKTYPDYSLVELNLATGRTHQIRVHMAHLGHPLLGDDLYGGRRDLITRHALHAYRLQFTHPFTHEEITVESPLPADMQKLL</sequence>
<dbReference type="EC" id="5.4.99.-" evidence="4"/>
<comment type="caution">
    <text evidence="6">The sequence shown here is derived from an EMBL/GenBank/DDBJ whole genome shotgun (WGS) entry which is preliminary data.</text>
</comment>
<protein>
    <recommendedName>
        <fullName evidence="4">Pseudouridine synthase</fullName>
        <ecNumber evidence="4">5.4.99.-</ecNumber>
    </recommendedName>
</protein>
<dbReference type="InterPro" id="IPR050188">
    <property type="entry name" value="RluA_PseudoU_synthase"/>
</dbReference>
<organism evidence="6 7">
    <name type="scientific">Megamonas hypermegale</name>
    <dbReference type="NCBI Taxonomy" id="158847"/>
    <lineage>
        <taxon>Bacteria</taxon>
        <taxon>Bacillati</taxon>
        <taxon>Bacillota</taxon>
        <taxon>Negativicutes</taxon>
        <taxon>Selenomonadales</taxon>
        <taxon>Selenomonadaceae</taxon>
        <taxon>Megamonas</taxon>
    </lineage>
</organism>
<evidence type="ECO:0000256" key="1">
    <source>
        <dbReference type="ARBA" id="ARBA00000073"/>
    </source>
</evidence>
<reference evidence="6" key="1">
    <citation type="journal article" date="2021" name="PeerJ">
        <title>Extensive microbial diversity within the chicken gut microbiome revealed by metagenomics and culture.</title>
        <authorList>
            <person name="Gilroy R."/>
            <person name="Ravi A."/>
            <person name="Getino M."/>
            <person name="Pursley I."/>
            <person name="Horton D.L."/>
            <person name="Alikhan N.F."/>
            <person name="Baker D."/>
            <person name="Gharbi K."/>
            <person name="Hall N."/>
            <person name="Watson M."/>
            <person name="Adriaenssens E.M."/>
            <person name="Foster-Nyarko E."/>
            <person name="Jarju S."/>
            <person name="Secka A."/>
            <person name="Antonio M."/>
            <person name="Oren A."/>
            <person name="Chaudhuri R.R."/>
            <person name="La Ragione R."/>
            <person name="Hildebrand F."/>
            <person name="Pallen M.J."/>
        </authorList>
    </citation>
    <scope>NUCLEOTIDE SEQUENCE</scope>
    <source>
        <strain evidence="6">7318</strain>
    </source>
</reference>
<evidence type="ECO:0000256" key="4">
    <source>
        <dbReference type="RuleBase" id="RU362028"/>
    </source>
</evidence>
<comment type="function">
    <text evidence="4">Responsible for synthesis of pseudouridine from uracil.</text>
</comment>
<comment type="catalytic activity">
    <reaction evidence="1 4">
        <text>a uridine in RNA = a pseudouridine in RNA</text>
        <dbReference type="Rhea" id="RHEA:48348"/>
        <dbReference type="Rhea" id="RHEA-COMP:12068"/>
        <dbReference type="Rhea" id="RHEA-COMP:12069"/>
        <dbReference type="ChEBI" id="CHEBI:65314"/>
        <dbReference type="ChEBI" id="CHEBI:65315"/>
    </reaction>
</comment>
<evidence type="ECO:0000313" key="6">
    <source>
        <dbReference type="EMBL" id="HJF85259.1"/>
    </source>
</evidence>
<dbReference type="Pfam" id="PF00849">
    <property type="entry name" value="PseudoU_synth_2"/>
    <property type="match status" value="1"/>
</dbReference>
<dbReference type="GO" id="GO:0000455">
    <property type="term" value="P:enzyme-directed rRNA pseudouridine synthesis"/>
    <property type="evidence" value="ECO:0007669"/>
    <property type="project" value="TreeGrafter"/>
</dbReference>
<evidence type="ECO:0000256" key="3">
    <source>
        <dbReference type="PIRSR" id="PIRSR606225-1"/>
    </source>
</evidence>
<dbReference type="GO" id="GO:0140098">
    <property type="term" value="F:catalytic activity, acting on RNA"/>
    <property type="evidence" value="ECO:0007669"/>
    <property type="project" value="UniProtKB-ARBA"/>
</dbReference>
<proteinExistence type="inferred from homology"/>